<dbReference type="EMBL" id="BMAW01116549">
    <property type="protein sequence ID" value="GFT71088.1"/>
    <property type="molecule type" value="Genomic_DNA"/>
</dbReference>
<reference evidence="1" key="1">
    <citation type="submission" date="2020-08" db="EMBL/GenBank/DDBJ databases">
        <title>Multicomponent nature underlies the extraordinary mechanical properties of spider dragline silk.</title>
        <authorList>
            <person name="Kono N."/>
            <person name="Nakamura H."/>
            <person name="Mori M."/>
            <person name="Yoshida Y."/>
            <person name="Ohtoshi R."/>
            <person name="Malay A.D."/>
            <person name="Moran D.A.P."/>
            <person name="Tomita M."/>
            <person name="Numata K."/>
            <person name="Arakawa K."/>
        </authorList>
    </citation>
    <scope>NUCLEOTIDE SEQUENCE</scope>
</reference>
<comment type="caution">
    <text evidence="1">The sequence shown here is derived from an EMBL/GenBank/DDBJ whole genome shotgun (WGS) entry which is preliminary data.</text>
</comment>
<sequence>MTSKWALSAAASNQLQAATEENNSLTCGELAKQFNISDETVRFPLHLIGKMYRLSKWIPHTLLKNHKNNEWQPVCRCFIAVVPHPYSIKWLTRDKKCPV</sequence>
<dbReference type="AlphaFoldDB" id="A0A8X6PHM9"/>
<dbReference type="Proteomes" id="UP000887013">
    <property type="component" value="Unassembled WGS sequence"/>
</dbReference>
<dbReference type="OrthoDB" id="6433213at2759"/>
<organism evidence="1 2">
    <name type="scientific">Nephila pilipes</name>
    <name type="common">Giant wood spider</name>
    <name type="synonym">Nephila maculata</name>
    <dbReference type="NCBI Taxonomy" id="299642"/>
    <lineage>
        <taxon>Eukaryota</taxon>
        <taxon>Metazoa</taxon>
        <taxon>Ecdysozoa</taxon>
        <taxon>Arthropoda</taxon>
        <taxon>Chelicerata</taxon>
        <taxon>Arachnida</taxon>
        <taxon>Araneae</taxon>
        <taxon>Araneomorphae</taxon>
        <taxon>Entelegynae</taxon>
        <taxon>Araneoidea</taxon>
        <taxon>Nephilidae</taxon>
        <taxon>Nephila</taxon>
    </lineage>
</organism>
<protein>
    <submittedName>
        <fullName evidence="1">Uncharacterized protein</fullName>
    </submittedName>
</protein>
<evidence type="ECO:0000313" key="2">
    <source>
        <dbReference type="Proteomes" id="UP000887013"/>
    </source>
</evidence>
<accession>A0A8X6PHM9</accession>
<gene>
    <name evidence="1" type="ORF">NPIL_5231</name>
</gene>
<name>A0A8X6PHM9_NEPPI</name>
<evidence type="ECO:0000313" key="1">
    <source>
        <dbReference type="EMBL" id="GFT71088.1"/>
    </source>
</evidence>
<keyword evidence="2" id="KW-1185">Reference proteome</keyword>
<proteinExistence type="predicted"/>